<dbReference type="CDD" id="cd09917">
    <property type="entry name" value="F-box_SF"/>
    <property type="match status" value="1"/>
</dbReference>
<protein>
    <recommendedName>
        <fullName evidence="1">F-box domain-containing protein</fullName>
    </recommendedName>
</protein>
<dbReference type="GO" id="GO:0019005">
    <property type="term" value="C:SCF ubiquitin ligase complex"/>
    <property type="evidence" value="ECO:0007669"/>
    <property type="project" value="TreeGrafter"/>
</dbReference>
<dbReference type="EMBL" id="JAEPRB010000011">
    <property type="protein sequence ID" value="KAG2227006.1"/>
    <property type="molecule type" value="Genomic_DNA"/>
</dbReference>
<dbReference type="InterPro" id="IPR011990">
    <property type="entry name" value="TPR-like_helical_dom_sf"/>
</dbReference>
<dbReference type="Gene3D" id="1.25.40.10">
    <property type="entry name" value="Tetratricopeptide repeat domain"/>
    <property type="match status" value="1"/>
</dbReference>
<dbReference type="SUPFAM" id="SSF48452">
    <property type="entry name" value="TPR-like"/>
    <property type="match status" value="1"/>
</dbReference>
<dbReference type="InterPro" id="IPR001810">
    <property type="entry name" value="F-box_dom"/>
</dbReference>
<dbReference type="PANTHER" id="PTHR13318">
    <property type="entry name" value="PARTNER OF PAIRED, ISOFORM B-RELATED"/>
    <property type="match status" value="1"/>
</dbReference>
<dbReference type="Pfam" id="PF12937">
    <property type="entry name" value="F-box-like"/>
    <property type="match status" value="1"/>
</dbReference>
<evidence type="ECO:0000313" key="3">
    <source>
        <dbReference type="Proteomes" id="UP000646827"/>
    </source>
</evidence>
<dbReference type="PANTHER" id="PTHR13318:SF190">
    <property type="entry name" value="PARTNER OF PAIRED, ISOFORM B"/>
    <property type="match status" value="1"/>
</dbReference>
<dbReference type="Proteomes" id="UP000646827">
    <property type="component" value="Unassembled WGS sequence"/>
</dbReference>
<reference evidence="2 3" key="1">
    <citation type="submission" date="2020-12" db="EMBL/GenBank/DDBJ databases">
        <title>Metabolic potential, ecology and presence of endohyphal bacteria is reflected in genomic diversity of Mucoromycotina.</title>
        <authorList>
            <person name="Muszewska A."/>
            <person name="Okrasinska A."/>
            <person name="Steczkiewicz K."/>
            <person name="Drgas O."/>
            <person name="Orlowska M."/>
            <person name="Perlinska-Lenart U."/>
            <person name="Aleksandrzak-Piekarczyk T."/>
            <person name="Szatraj K."/>
            <person name="Zielenkiewicz U."/>
            <person name="Pilsyk S."/>
            <person name="Malc E."/>
            <person name="Mieczkowski P."/>
            <person name="Kruszewska J.S."/>
            <person name="Biernat P."/>
            <person name="Pawlowska J."/>
        </authorList>
    </citation>
    <scope>NUCLEOTIDE SEQUENCE [LARGE SCALE GENOMIC DNA]</scope>
    <source>
        <strain evidence="2 3">CBS 142.35</strain>
    </source>
</reference>
<sequence length="1008" mass="114335">MNSQSLGDNDPNFQALESLWENANVGFNSNNYDAAMTNLNAAVTLIHQDVLARTLLKRAMTQKCQGNLQESIQDAYKVIELAPRSMDGYLFAVDVLRLNGSYGEAMAVHSKGTSVLEESSNSCDYYLRSDIQEKVYQLIQAKSAVQLDIDRTNTCLFKKLPLELTHHIFANLISFQDRVQCMCTCRFWQAFMLDELPRMSYQLVLGSMPKPAMKRLVSCYADSMNSNDSNEKNVAYYSGGNSKMKNGVSVSIHPDTSPLSFKFALRLLHNSSFRISSLEILTEWDEKNCDTKSLYIQTLRQNRDTLKRLTICNGTDAMVTTSAIDNCPNLSHLVVAADHSLLKSGNSSIPSLTFRGKRLCSISYKSNIAYDRNPPCQLQYTQMGGVVNGGTHPIWLSETIVQRQSVGNTMFNQPIKTHFALRRLELVGVHQTECLLDPLFWNRLPLLEHLAIKQSNRLHDNFIAISRYIVQHCQKLKTFRFCAEWDNWNEKEEMEQLRNQQENTKQFALRELVACPPYHGTTDHGSRPSAIFPSLVSRNNCQFLKVLILQMETLGVDGLKKLIGLRCPHLQDLQLHQRWISQHNDIIIEERHTTSMVKNCPALERVVLNRAKLTPTSLRGFKKASRLRSLSVLPWYMPINDQRGLRNGNLNQPFSDGRSINHPFAIIAIRTEVQSIQHQLYCHQQQHLAAYRLHMRRQPNGQNAENIMLQQSETSGEFATYAHDAAEQARQPRVPPSGTVNISRPQRILLTYKIISARTKLERLRADSTANGNIAANRAYTDISTVLSSISDVLITMESESPRPTEKIFNNYIHNYKVLTELCIGGEAFTDANLVTLITKNCQLTSIKLIECSSLTYNGIVDAFSSSSSSSTSSSSRLLPALQYLRHVTLVHMFLDKSVITSITRLPRLEELIIIECDPLEYNEVLEILNEEQQCYEYLPTVSDETPITTRTWIKHNGLRAYFIPDLFIPDQNPEYITYIFDCIPGRSSVVAKTTNDIMIAKPILGLI</sequence>
<dbReference type="GO" id="GO:0031146">
    <property type="term" value="P:SCF-dependent proteasomal ubiquitin-dependent protein catabolic process"/>
    <property type="evidence" value="ECO:0007669"/>
    <property type="project" value="TreeGrafter"/>
</dbReference>
<organism evidence="2 3">
    <name type="scientific">Circinella minor</name>
    <dbReference type="NCBI Taxonomy" id="1195481"/>
    <lineage>
        <taxon>Eukaryota</taxon>
        <taxon>Fungi</taxon>
        <taxon>Fungi incertae sedis</taxon>
        <taxon>Mucoromycota</taxon>
        <taxon>Mucoromycotina</taxon>
        <taxon>Mucoromycetes</taxon>
        <taxon>Mucorales</taxon>
        <taxon>Lichtheimiaceae</taxon>
        <taxon>Circinella</taxon>
    </lineage>
</organism>
<accession>A0A8H7SD87</accession>
<evidence type="ECO:0000259" key="1">
    <source>
        <dbReference type="Pfam" id="PF12937"/>
    </source>
</evidence>
<evidence type="ECO:0000313" key="2">
    <source>
        <dbReference type="EMBL" id="KAG2227006.1"/>
    </source>
</evidence>
<comment type="caution">
    <text evidence="2">The sequence shown here is derived from an EMBL/GenBank/DDBJ whole genome shotgun (WGS) entry which is preliminary data.</text>
</comment>
<dbReference type="Gene3D" id="3.80.10.10">
    <property type="entry name" value="Ribonuclease Inhibitor"/>
    <property type="match status" value="3"/>
</dbReference>
<gene>
    <name evidence="2" type="ORF">INT45_006413</name>
</gene>
<dbReference type="AlphaFoldDB" id="A0A8H7SD87"/>
<dbReference type="SUPFAM" id="SSF52047">
    <property type="entry name" value="RNI-like"/>
    <property type="match status" value="1"/>
</dbReference>
<dbReference type="InterPro" id="IPR032675">
    <property type="entry name" value="LRR_dom_sf"/>
</dbReference>
<dbReference type="SUPFAM" id="SSF81383">
    <property type="entry name" value="F-box domain"/>
    <property type="match status" value="1"/>
</dbReference>
<keyword evidence="3" id="KW-1185">Reference proteome</keyword>
<proteinExistence type="predicted"/>
<dbReference type="InterPro" id="IPR036047">
    <property type="entry name" value="F-box-like_dom_sf"/>
</dbReference>
<feature type="domain" description="F-box" evidence="1">
    <location>
        <begin position="158"/>
        <end position="195"/>
    </location>
</feature>
<name>A0A8H7SD87_9FUNG</name>
<dbReference type="OrthoDB" id="629492at2759"/>